<comment type="caution">
    <text evidence="1">The sequence shown here is derived from an EMBL/GenBank/DDBJ whole genome shotgun (WGS) entry which is preliminary data.</text>
</comment>
<dbReference type="Proteomes" id="UP001188597">
    <property type="component" value="Unassembled WGS sequence"/>
</dbReference>
<dbReference type="EMBL" id="JAVXUP010001050">
    <property type="protein sequence ID" value="KAK3016713.1"/>
    <property type="molecule type" value="Genomic_DNA"/>
</dbReference>
<name>A0AA88VZ62_9ASTE</name>
<accession>A0AA88VZ62</accession>
<gene>
    <name evidence="1" type="ORF">RJ639_007525</name>
</gene>
<proteinExistence type="predicted"/>
<organism evidence="1 2">
    <name type="scientific">Escallonia herrerae</name>
    <dbReference type="NCBI Taxonomy" id="1293975"/>
    <lineage>
        <taxon>Eukaryota</taxon>
        <taxon>Viridiplantae</taxon>
        <taxon>Streptophyta</taxon>
        <taxon>Embryophyta</taxon>
        <taxon>Tracheophyta</taxon>
        <taxon>Spermatophyta</taxon>
        <taxon>Magnoliopsida</taxon>
        <taxon>eudicotyledons</taxon>
        <taxon>Gunneridae</taxon>
        <taxon>Pentapetalae</taxon>
        <taxon>asterids</taxon>
        <taxon>campanulids</taxon>
        <taxon>Escalloniales</taxon>
        <taxon>Escalloniaceae</taxon>
        <taxon>Escallonia</taxon>
    </lineage>
</organism>
<reference evidence="1" key="1">
    <citation type="submission" date="2022-12" db="EMBL/GenBank/DDBJ databases">
        <title>Draft genome assemblies for two species of Escallonia (Escalloniales).</title>
        <authorList>
            <person name="Chanderbali A."/>
            <person name="Dervinis C."/>
            <person name="Anghel I."/>
            <person name="Soltis D."/>
            <person name="Soltis P."/>
            <person name="Zapata F."/>
        </authorList>
    </citation>
    <scope>NUCLEOTIDE SEQUENCE</scope>
    <source>
        <strain evidence="1">UCBG64.0493</strain>
        <tissue evidence="1">Leaf</tissue>
    </source>
</reference>
<protein>
    <submittedName>
        <fullName evidence="1">Uncharacterized protein</fullName>
    </submittedName>
</protein>
<keyword evidence="2" id="KW-1185">Reference proteome</keyword>
<dbReference type="AlphaFoldDB" id="A0AA88VZ62"/>
<evidence type="ECO:0000313" key="2">
    <source>
        <dbReference type="Proteomes" id="UP001188597"/>
    </source>
</evidence>
<sequence>MEGDGGDQEIVVWMVCGVEVHQEGLMVDVTCFLCMDKNLSSPSSALKAPVSVLLPQVPANLVRHVEPPLSLLEAIDLILQGQNLVVPITSNSKGKNTS</sequence>
<evidence type="ECO:0000313" key="1">
    <source>
        <dbReference type="EMBL" id="KAK3016713.1"/>
    </source>
</evidence>